<dbReference type="InterPro" id="IPR005864">
    <property type="entry name" value="ATP_synth_F0_bsu_bac"/>
</dbReference>
<dbReference type="Pfam" id="PF00430">
    <property type="entry name" value="ATP-synt_B"/>
    <property type="match status" value="1"/>
</dbReference>
<keyword evidence="4 14" id="KW-1003">Cell membrane</keyword>
<evidence type="ECO:0000256" key="12">
    <source>
        <dbReference type="ARBA" id="ARBA00025198"/>
    </source>
</evidence>
<evidence type="ECO:0000313" key="18">
    <source>
        <dbReference type="Proteomes" id="UP000316659"/>
    </source>
</evidence>
<keyword evidence="9 14" id="KW-0406">Ion transport</keyword>
<comment type="similarity">
    <text evidence="2 14 15">Belongs to the ATPase B chain family.</text>
</comment>
<evidence type="ECO:0000256" key="5">
    <source>
        <dbReference type="ARBA" id="ARBA00022547"/>
    </source>
</evidence>
<evidence type="ECO:0000256" key="15">
    <source>
        <dbReference type="RuleBase" id="RU003848"/>
    </source>
</evidence>
<dbReference type="PANTHER" id="PTHR33445:SF1">
    <property type="entry name" value="ATP SYNTHASE SUBUNIT B"/>
    <property type="match status" value="1"/>
</dbReference>
<accession>A0A4Y4E1B8</accession>
<dbReference type="PANTHER" id="PTHR33445">
    <property type="entry name" value="ATP SYNTHASE SUBUNIT B', CHLOROPLASTIC"/>
    <property type="match status" value="1"/>
</dbReference>
<evidence type="ECO:0000256" key="14">
    <source>
        <dbReference type="HAMAP-Rule" id="MF_01398"/>
    </source>
</evidence>
<dbReference type="CDD" id="cd06503">
    <property type="entry name" value="ATP-synt_Fo_b"/>
    <property type="match status" value="1"/>
</dbReference>
<keyword evidence="5 14" id="KW-0138">CF(0)</keyword>
<dbReference type="Gene3D" id="1.20.5.620">
    <property type="entry name" value="F1F0 ATP synthase subunit B, membrane domain"/>
    <property type="match status" value="1"/>
</dbReference>
<proteinExistence type="inferred from homology"/>
<comment type="function">
    <text evidence="14">Component of the F(0) channel, it forms part of the peripheral stalk, linking F(1) to F(0).</text>
</comment>
<keyword evidence="11 14" id="KW-0066">ATP synthesis</keyword>
<organism evidence="17 18">
    <name type="scientific">Cellulosimicrobium cellulans</name>
    <name type="common">Arthrobacter luteus</name>
    <dbReference type="NCBI Taxonomy" id="1710"/>
    <lineage>
        <taxon>Bacteria</taxon>
        <taxon>Bacillati</taxon>
        <taxon>Actinomycetota</taxon>
        <taxon>Actinomycetes</taxon>
        <taxon>Micrococcales</taxon>
        <taxon>Promicromonosporaceae</taxon>
        <taxon>Cellulosimicrobium</taxon>
    </lineage>
</organism>
<dbReference type="GO" id="GO:0046933">
    <property type="term" value="F:proton-transporting ATP synthase activity, rotational mechanism"/>
    <property type="evidence" value="ECO:0007669"/>
    <property type="project" value="UniProtKB-UniRule"/>
</dbReference>
<name>A0A4Y4E1B8_CELCE</name>
<evidence type="ECO:0000256" key="8">
    <source>
        <dbReference type="ARBA" id="ARBA00022989"/>
    </source>
</evidence>
<dbReference type="RefSeq" id="WP_141389391.1">
    <property type="nucleotide sequence ID" value="NZ_BJNZ01000009.1"/>
</dbReference>
<evidence type="ECO:0000256" key="16">
    <source>
        <dbReference type="SAM" id="Coils"/>
    </source>
</evidence>
<evidence type="ECO:0000256" key="1">
    <source>
        <dbReference type="ARBA" id="ARBA00004162"/>
    </source>
</evidence>
<dbReference type="GO" id="GO:0046961">
    <property type="term" value="F:proton-transporting ATPase activity, rotational mechanism"/>
    <property type="evidence" value="ECO:0007669"/>
    <property type="project" value="TreeGrafter"/>
</dbReference>
<evidence type="ECO:0000256" key="10">
    <source>
        <dbReference type="ARBA" id="ARBA00023136"/>
    </source>
</evidence>
<dbReference type="AlphaFoldDB" id="A0A4Y4E1B8"/>
<keyword evidence="6 14" id="KW-0812">Transmembrane</keyword>
<keyword evidence="7 14" id="KW-0375">Hydrogen ion transport</keyword>
<gene>
    <name evidence="14 17" type="primary">atpF</name>
    <name evidence="17" type="ORF">CCE02nite_18130</name>
</gene>
<evidence type="ECO:0000256" key="3">
    <source>
        <dbReference type="ARBA" id="ARBA00022448"/>
    </source>
</evidence>
<comment type="caution">
    <text evidence="17">The sequence shown here is derived from an EMBL/GenBank/DDBJ whole genome shotgun (WGS) entry which is preliminary data.</text>
</comment>
<dbReference type="EMBL" id="BJNZ01000009">
    <property type="protein sequence ID" value="GED09814.1"/>
    <property type="molecule type" value="Genomic_DNA"/>
</dbReference>
<keyword evidence="16" id="KW-0175">Coiled coil</keyword>
<dbReference type="GO" id="GO:0005886">
    <property type="term" value="C:plasma membrane"/>
    <property type="evidence" value="ECO:0007669"/>
    <property type="project" value="UniProtKB-SubCell"/>
</dbReference>
<dbReference type="Proteomes" id="UP000316659">
    <property type="component" value="Unassembled WGS sequence"/>
</dbReference>
<evidence type="ECO:0000256" key="2">
    <source>
        <dbReference type="ARBA" id="ARBA00005513"/>
    </source>
</evidence>
<keyword evidence="10 14" id="KW-0472">Membrane</keyword>
<protein>
    <recommendedName>
        <fullName evidence="14">ATP synthase subunit b</fullName>
    </recommendedName>
    <alternativeName>
        <fullName evidence="14">ATP synthase F(0) sector subunit b</fullName>
    </alternativeName>
    <alternativeName>
        <fullName evidence="14">ATPase subunit I</fullName>
    </alternativeName>
    <alternativeName>
        <fullName evidence="14">F-type ATPase subunit b</fullName>
        <shortName evidence="14">F-ATPase subunit b</shortName>
    </alternativeName>
</protein>
<evidence type="ECO:0000313" key="17">
    <source>
        <dbReference type="EMBL" id="GED09814.1"/>
    </source>
</evidence>
<dbReference type="NCBIfam" id="NF004412">
    <property type="entry name" value="PRK05759.1-3"/>
    <property type="match status" value="1"/>
</dbReference>
<dbReference type="NCBIfam" id="TIGR01144">
    <property type="entry name" value="ATP_synt_b"/>
    <property type="match status" value="1"/>
</dbReference>
<feature type="transmembrane region" description="Helical" evidence="14">
    <location>
        <begin position="32"/>
        <end position="51"/>
    </location>
</feature>
<evidence type="ECO:0000256" key="13">
    <source>
        <dbReference type="ARBA" id="ARBA00025830"/>
    </source>
</evidence>
<dbReference type="GO" id="GO:0045259">
    <property type="term" value="C:proton-transporting ATP synthase complex"/>
    <property type="evidence" value="ECO:0007669"/>
    <property type="project" value="UniProtKB-KW"/>
</dbReference>
<comment type="subunit">
    <text evidence="13 14">F-type ATPases have 2 components, F(1) - the catalytic core - and F(0) - the membrane proton channel. F(1) has five subunits: alpha(3), beta(3), gamma(1), delta(1), epsilon(1). F(0) has three main subunits: a(1), b(2) and c(10-14). The alpha and beta chains form an alternating ring which encloses part of the gamma chain. F(1) is attached to F(0) by a central stalk formed by the gamma and epsilon chains, while a peripheral stalk is formed by the delta and b chains.</text>
</comment>
<dbReference type="InterPro" id="IPR028987">
    <property type="entry name" value="ATP_synth_B-like_membr_sf"/>
</dbReference>
<dbReference type="InterPro" id="IPR002146">
    <property type="entry name" value="ATP_synth_b/b'su_bac/chlpt"/>
</dbReference>
<evidence type="ECO:0000256" key="11">
    <source>
        <dbReference type="ARBA" id="ARBA00023310"/>
    </source>
</evidence>
<keyword evidence="8 14" id="KW-1133">Transmembrane helix</keyword>
<sequence>MSALATAALNVAAETGEEPQGIDLFLPAGYDILWSSVIMIVIAIVFYKAILPKFQAILDERTAKIEGGLAKAESAQAEAAAALAEYHQQLQEARTEAARIREDARAEGSAIVADLRVKASDDAARIVETAHRQIEAERQQAAVSLRNDVGLLATELASKIVGESLTDSARQSRVVDRFLDELEAAGPAAASAAGTASEER</sequence>
<dbReference type="SUPFAM" id="SSF81573">
    <property type="entry name" value="F1F0 ATP synthase subunit B, membrane domain"/>
    <property type="match status" value="1"/>
</dbReference>
<reference evidence="17 18" key="1">
    <citation type="submission" date="2019-06" db="EMBL/GenBank/DDBJ databases">
        <title>Whole genome shotgun sequence of Cellulosimicrobium cellulans NBRC 15516.</title>
        <authorList>
            <person name="Hosoyama A."/>
            <person name="Uohara A."/>
            <person name="Ohji S."/>
            <person name="Ichikawa N."/>
        </authorList>
    </citation>
    <scope>NUCLEOTIDE SEQUENCE [LARGE SCALE GENOMIC DNA]</scope>
    <source>
        <strain evidence="17 18">NBRC 15516</strain>
    </source>
</reference>
<evidence type="ECO:0000256" key="7">
    <source>
        <dbReference type="ARBA" id="ARBA00022781"/>
    </source>
</evidence>
<evidence type="ECO:0000256" key="4">
    <source>
        <dbReference type="ARBA" id="ARBA00022475"/>
    </source>
</evidence>
<dbReference type="HAMAP" id="MF_01398">
    <property type="entry name" value="ATP_synth_b_bprime"/>
    <property type="match status" value="1"/>
</dbReference>
<dbReference type="InterPro" id="IPR050059">
    <property type="entry name" value="ATP_synthase_B_chain"/>
</dbReference>
<comment type="function">
    <text evidence="12 14">F(1)F(0) ATP synthase produces ATP from ADP in the presence of a proton or sodium gradient. F-type ATPases consist of two structural domains, F(1) containing the extramembraneous catalytic core and F(0) containing the membrane proton channel, linked together by a central stalk and a peripheral stalk. During catalysis, ATP synthesis in the catalytic domain of F(1) is coupled via a rotary mechanism of the central stalk subunits to proton translocation.</text>
</comment>
<comment type="subcellular location">
    <subcellularLocation>
        <location evidence="1 14">Cell membrane</location>
        <topology evidence="1 14">Single-pass membrane protein</topology>
    </subcellularLocation>
</comment>
<evidence type="ECO:0000256" key="6">
    <source>
        <dbReference type="ARBA" id="ARBA00022692"/>
    </source>
</evidence>
<keyword evidence="3 14" id="KW-0813">Transport</keyword>
<evidence type="ECO:0000256" key="9">
    <source>
        <dbReference type="ARBA" id="ARBA00023065"/>
    </source>
</evidence>
<feature type="coiled-coil region" evidence="16">
    <location>
        <begin position="69"/>
        <end position="107"/>
    </location>
</feature>